<reference evidence="1 2" key="1">
    <citation type="submission" date="2016-10" db="EMBL/GenBank/DDBJ databases">
        <title>Draft genome sequences of four alkaliphilic bacteria belonging to the Anaerobacillus genus.</title>
        <authorList>
            <person name="Bassil N.M."/>
            <person name="Lloyd J.R."/>
        </authorList>
    </citation>
    <scope>NUCLEOTIDE SEQUENCE [LARGE SCALE GENOMIC DNA]</scope>
    <source>
        <strain evidence="1 2">DSM 15340</strain>
    </source>
</reference>
<evidence type="ECO:0000313" key="1">
    <source>
        <dbReference type="EMBL" id="OIJ15178.1"/>
    </source>
</evidence>
<proteinExistence type="predicted"/>
<sequence>MEKDFAMYDELLKGHEKATLISYPGLNHLFIHYDGEDKGTVAEYHHPGVVDENVLNDVVNWLLKHVQ</sequence>
<dbReference type="Proteomes" id="UP000180098">
    <property type="component" value="Unassembled WGS sequence"/>
</dbReference>
<dbReference type="RefSeq" id="WP_071312282.1">
    <property type="nucleotide sequence ID" value="NZ_MLQQ01000002.1"/>
</dbReference>
<protein>
    <recommendedName>
        <fullName evidence="3">Dienelactone hydrolase domain-containing protein</fullName>
    </recommendedName>
</protein>
<evidence type="ECO:0000313" key="2">
    <source>
        <dbReference type="Proteomes" id="UP000180098"/>
    </source>
</evidence>
<gene>
    <name evidence="1" type="ORF">BKP35_04830</name>
</gene>
<accession>A0A1S2LRP1</accession>
<dbReference type="AlphaFoldDB" id="A0A1S2LRP1"/>
<keyword evidence="2" id="KW-1185">Reference proteome</keyword>
<name>A0A1S2LRP1_9BACI</name>
<evidence type="ECO:0008006" key="3">
    <source>
        <dbReference type="Google" id="ProtNLM"/>
    </source>
</evidence>
<dbReference type="EMBL" id="MLQQ01000002">
    <property type="protein sequence ID" value="OIJ15178.1"/>
    <property type="molecule type" value="Genomic_DNA"/>
</dbReference>
<comment type="caution">
    <text evidence="1">The sequence shown here is derived from an EMBL/GenBank/DDBJ whole genome shotgun (WGS) entry which is preliminary data.</text>
</comment>
<organism evidence="1 2">
    <name type="scientific">Anaerobacillus arseniciselenatis</name>
    <dbReference type="NCBI Taxonomy" id="85682"/>
    <lineage>
        <taxon>Bacteria</taxon>
        <taxon>Bacillati</taxon>
        <taxon>Bacillota</taxon>
        <taxon>Bacilli</taxon>
        <taxon>Bacillales</taxon>
        <taxon>Bacillaceae</taxon>
        <taxon>Anaerobacillus</taxon>
    </lineage>
</organism>